<evidence type="ECO:0000256" key="4">
    <source>
        <dbReference type="RuleBase" id="RU362132"/>
    </source>
</evidence>
<dbReference type="GO" id="GO:0005948">
    <property type="term" value="C:acetolactate synthase complex"/>
    <property type="evidence" value="ECO:0007669"/>
    <property type="project" value="TreeGrafter"/>
</dbReference>
<evidence type="ECO:0000259" key="6">
    <source>
        <dbReference type="Pfam" id="PF02775"/>
    </source>
</evidence>
<evidence type="ECO:0008006" key="10">
    <source>
        <dbReference type="Google" id="ProtNLM"/>
    </source>
</evidence>
<dbReference type="Proteomes" id="UP000661507">
    <property type="component" value="Unassembled WGS sequence"/>
</dbReference>
<dbReference type="InterPro" id="IPR012001">
    <property type="entry name" value="Thiamin_PyroP_enz_TPP-bd_dom"/>
</dbReference>
<dbReference type="PROSITE" id="PS00187">
    <property type="entry name" value="TPP_ENZYMES"/>
    <property type="match status" value="1"/>
</dbReference>
<evidence type="ECO:0000313" key="9">
    <source>
        <dbReference type="Proteomes" id="UP000661507"/>
    </source>
</evidence>
<dbReference type="GO" id="GO:0003984">
    <property type="term" value="F:acetolactate synthase activity"/>
    <property type="evidence" value="ECO:0007669"/>
    <property type="project" value="TreeGrafter"/>
</dbReference>
<dbReference type="Pfam" id="PF02776">
    <property type="entry name" value="TPP_enzyme_N"/>
    <property type="match status" value="1"/>
</dbReference>
<dbReference type="GO" id="GO:0030976">
    <property type="term" value="F:thiamine pyrophosphate binding"/>
    <property type="evidence" value="ECO:0007669"/>
    <property type="project" value="InterPro"/>
</dbReference>
<dbReference type="PANTHER" id="PTHR18968:SF13">
    <property type="entry name" value="ACETOLACTATE SYNTHASE CATALYTIC SUBUNIT, MITOCHONDRIAL"/>
    <property type="match status" value="1"/>
</dbReference>
<evidence type="ECO:0000313" key="8">
    <source>
        <dbReference type="EMBL" id="GGJ33473.1"/>
    </source>
</evidence>
<dbReference type="CDD" id="cd07035">
    <property type="entry name" value="TPP_PYR_POX_like"/>
    <property type="match status" value="1"/>
</dbReference>
<evidence type="ECO:0000259" key="5">
    <source>
        <dbReference type="Pfam" id="PF00205"/>
    </source>
</evidence>
<dbReference type="Pfam" id="PF00205">
    <property type="entry name" value="TPP_enzyme_M"/>
    <property type="match status" value="1"/>
</dbReference>
<dbReference type="SUPFAM" id="SSF52518">
    <property type="entry name" value="Thiamin diphosphate-binding fold (THDP-binding)"/>
    <property type="match status" value="2"/>
</dbReference>
<dbReference type="InterPro" id="IPR011766">
    <property type="entry name" value="TPP_enzyme_TPP-bd"/>
</dbReference>
<evidence type="ECO:0000259" key="7">
    <source>
        <dbReference type="Pfam" id="PF02776"/>
    </source>
</evidence>
<dbReference type="Gene3D" id="3.40.50.970">
    <property type="match status" value="2"/>
</dbReference>
<dbReference type="Gene3D" id="3.40.50.1220">
    <property type="entry name" value="TPP-binding domain"/>
    <property type="match status" value="1"/>
</dbReference>
<feature type="domain" description="Thiamine pyrophosphate enzyme central" evidence="5">
    <location>
        <begin position="184"/>
        <end position="317"/>
    </location>
</feature>
<evidence type="ECO:0000256" key="1">
    <source>
        <dbReference type="ARBA" id="ARBA00001964"/>
    </source>
</evidence>
<dbReference type="EMBL" id="BMKW01000012">
    <property type="protein sequence ID" value="GGJ33473.1"/>
    <property type="molecule type" value="Genomic_DNA"/>
</dbReference>
<evidence type="ECO:0000256" key="2">
    <source>
        <dbReference type="ARBA" id="ARBA00007812"/>
    </source>
</evidence>
<keyword evidence="9" id="KW-1185">Reference proteome</keyword>
<accession>A0A917KZM2</accession>
<dbReference type="RefSeq" id="WP_188971261.1">
    <property type="nucleotide sequence ID" value="NZ_BMKW01000012.1"/>
</dbReference>
<comment type="similarity">
    <text evidence="2 4">Belongs to the TPP enzyme family.</text>
</comment>
<name>A0A917KZM2_9PROT</name>
<dbReference type="AlphaFoldDB" id="A0A917KZM2"/>
<proteinExistence type="inferred from homology"/>
<dbReference type="GO" id="GO:0050660">
    <property type="term" value="F:flavin adenine dinucleotide binding"/>
    <property type="evidence" value="ECO:0007669"/>
    <property type="project" value="TreeGrafter"/>
</dbReference>
<dbReference type="GO" id="GO:0000287">
    <property type="term" value="F:magnesium ion binding"/>
    <property type="evidence" value="ECO:0007669"/>
    <property type="project" value="InterPro"/>
</dbReference>
<dbReference type="InterPro" id="IPR045229">
    <property type="entry name" value="TPP_enz"/>
</dbReference>
<dbReference type="SUPFAM" id="SSF52467">
    <property type="entry name" value="DHS-like NAD/FAD-binding domain"/>
    <property type="match status" value="1"/>
</dbReference>
<dbReference type="InterPro" id="IPR029035">
    <property type="entry name" value="DHS-like_NAD/FAD-binding_dom"/>
</dbReference>
<evidence type="ECO:0000256" key="3">
    <source>
        <dbReference type="ARBA" id="ARBA00023052"/>
    </source>
</evidence>
<gene>
    <name evidence="8" type="ORF">GCM10011320_46460</name>
</gene>
<organism evidence="8 9">
    <name type="scientific">Neoroseomonas lacus</name>
    <dbReference type="NCBI Taxonomy" id="287609"/>
    <lineage>
        <taxon>Bacteria</taxon>
        <taxon>Pseudomonadati</taxon>
        <taxon>Pseudomonadota</taxon>
        <taxon>Alphaproteobacteria</taxon>
        <taxon>Acetobacterales</taxon>
        <taxon>Acetobacteraceae</taxon>
        <taxon>Neoroseomonas</taxon>
    </lineage>
</organism>
<reference evidence="8" key="2">
    <citation type="submission" date="2020-09" db="EMBL/GenBank/DDBJ databases">
        <authorList>
            <person name="Sun Q."/>
            <person name="Zhou Y."/>
        </authorList>
    </citation>
    <scope>NUCLEOTIDE SEQUENCE</scope>
    <source>
        <strain evidence="8">CGMCC 1.3617</strain>
    </source>
</reference>
<feature type="domain" description="Thiamine pyrophosphate enzyme N-terminal TPP-binding" evidence="7">
    <location>
        <begin position="1"/>
        <end position="104"/>
    </location>
</feature>
<dbReference type="Pfam" id="PF02775">
    <property type="entry name" value="TPP_enzyme_C"/>
    <property type="match status" value="1"/>
</dbReference>
<feature type="domain" description="Thiamine pyrophosphate enzyme TPP-binding" evidence="6">
    <location>
        <begin position="385"/>
        <end position="530"/>
    </location>
</feature>
<comment type="cofactor">
    <cofactor evidence="1">
        <name>thiamine diphosphate</name>
        <dbReference type="ChEBI" id="CHEBI:58937"/>
    </cofactor>
</comment>
<protein>
    <recommendedName>
        <fullName evidence="10">Thiamine pyrophosphate-requiring protein</fullName>
    </recommendedName>
</protein>
<sequence length="542" mass="58510">MKLGAAIAEIMKREGIHILTGYPVNHLIEHAAEIDIRPIMVRQERIGLHMADAISRVTSGRQIGAFCMQHGPGSENAYGGVAQCYGESIPVLVLPMGYPRRIANVDPNFNSSIQMRGITKSAEPITSAAEVPNILRRAFSRLRNGRGGPVLVEIPTDMWNEEVPEPLLYAPVIATRYGPDPADVTRAAAMLAGAKRPVIYAGTGIHWARAWPQLKALAELLAAPVTTSLGGKSSFPEDHPLALGSGGLAIPKPVRHFLNNADVIFGVGCSFTETNFGVKMPAGKKIIHATLDPDHLNKDIACDIGLVGDAALALDALIAALKDRVGAPRDAGPVAAEIRQHREEWLATWAAKTDSDAEPLNPYRVIRDLWRTVDVDNTIITHDAGSPRDQLSPFWVARTPLSYLGWGKTTQLGYGLGLAMGAKLAAPDKLCINVWGDAAIGFTGMDFETAVRERIPILSILLNNFSMAIELKVMPVSTEKYRSTDISGDYAAMARAFGGYGERVTTVAEIIPAIRRGIEQTRNGTPALLEFITSKETAVSRL</sequence>
<dbReference type="GO" id="GO:0009097">
    <property type="term" value="P:isoleucine biosynthetic process"/>
    <property type="evidence" value="ECO:0007669"/>
    <property type="project" value="TreeGrafter"/>
</dbReference>
<dbReference type="InterPro" id="IPR029061">
    <property type="entry name" value="THDP-binding"/>
</dbReference>
<reference evidence="8" key="1">
    <citation type="journal article" date="2014" name="Int. J. Syst. Evol. Microbiol.">
        <title>Complete genome sequence of Corynebacterium casei LMG S-19264T (=DSM 44701T), isolated from a smear-ripened cheese.</title>
        <authorList>
            <consortium name="US DOE Joint Genome Institute (JGI-PGF)"/>
            <person name="Walter F."/>
            <person name="Albersmeier A."/>
            <person name="Kalinowski J."/>
            <person name="Ruckert C."/>
        </authorList>
    </citation>
    <scope>NUCLEOTIDE SEQUENCE</scope>
    <source>
        <strain evidence="8">CGMCC 1.3617</strain>
    </source>
</reference>
<dbReference type="PANTHER" id="PTHR18968">
    <property type="entry name" value="THIAMINE PYROPHOSPHATE ENZYMES"/>
    <property type="match status" value="1"/>
</dbReference>
<dbReference type="NCBIfam" id="NF004807">
    <property type="entry name" value="PRK06154.1"/>
    <property type="match status" value="1"/>
</dbReference>
<dbReference type="InterPro" id="IPR012000">
    <property type="entry name" value="Thiamin_PyroP_enz_cen_dom"/>
</dbReference>
<comment type="caution">
    <text evidence="8">The sequence shown here is derived from an EMBL/GenBank/DDBJ whole genome shotgun (WGS) entry which is preliminary data.</text>
</comment>
<dbReference type="GO" id="GO:0009099">
    <property type="term" value="P:L-valine biosynthetic process"/>
    <property type="evidence" value="ECO:0007669"/>
    <property type="project" value="TreeGrafter"/>
</dbReference>
<dbReference type="InterPro" id="IPR000399">
    <property type="entry name" value="TPP-bd_CS"/>
</dbReference>
<keyword evidence="3 4" id="KW-0786">Thiamine pyrophosphate</keyword>
<dbReference type="CDD" id="cd02004">
    <property type="entry name" value="TPP_BZL_OCoD_HPCL"/>
    <property type="match status" value="1"/>
</dbReference>